<comment type="caution">
    <text evidence="3">The sequence shown here is derived from an EMBL/GenBank/DDBJ whole genome shotgun (WGS) entry which is preliminary data.</text>
</comment>
<dbReference type="PROSITE" id="PS51737">
    <property type="entry name" value="RECOMBINASE_DNA_BIND"/>
    <property type="match status" value="1"/>
</dbReference>
<dbReference type="Gene3D" id="3.40.50.1390">
    <property type="entry name" value="Resolvase, N-terminal catalytic domain"/>
    <property type="match status" value="1"/>
</dbReference>
<feature type="domain" description="Recombinase" evidence="2">
    <location>
        <begin position="168"/>
        <end position="282"/>
    </location>
</feature>
<proteinExistence type="predicted"/>
<dbReference type="PANTHER" id="PTHR30461:SF23">
    <property type="entry name" value="DNA RECOMBINASE-RELATED"/>
    <property type="match status" value="1"/>
</dbReference>
<dbReference type="InterPro" id="IPR038109">
    <property type="entry name" value="DNA_bind_recomb_sf"/>
</dbReference>
<dbReference type="InterPro" id="IPR025827">
    <property type="entry name" value="Zn_ribbon_recom_dom"/>
</dbReference>
<evidence type="ECO:0000313" key="4">
    <source>
        <dbReference type="Proteomes" id="UP000178520"/>
    </source>
</evidence>
<dbReference type="Pfam" id="PF00239">
    <property type="entry name" value="Resolvase"/>
    <property type="match status" value="1"/>
</dbReference>
<dbReference type="PANTHER" id="PTHR30461">
    <property type="entry name" value="DNA-INVERTASE FROM LAMBDOID PROPHAGE"/>
    <property type="match status" value="1"/>
</dbReference>
<evidence type="ECO:0008006" key="5">
    <source>
        <dbReference type="Google" id="ProtNLM"/>
    </source>
</evidence>
<dbReference type="InterPro" id="IPR050639">
    <property type="entry name" value="SSR_resolvase"/>
</dbReference>
<dbReference type="Pfam" id="PF07508">
    <property type="entry name" value="Recombinase"/>
    <property type="match status" value="1"/>
</dbReference>
<evidence type="ECO:0000259" key="1">
    <source>
        <dbReference type="PROSITE" id="PS51736"/>
    </source>
</evidence>
<feature type="domain" description="Resolvase/invertase-type recombinase catalytic" evidence="1">
    <location>
        <begin position="16"/>
        <end position="97"/>
    </location>
</feature>
<dbReference type="InterPro" id="IPR011109">
    <property type="entry name" value="DNA_bind_recombinase_dom"/>
</dbReference>
<dbReference type="Proteomes" id="UP000178520">
    <property type="component" value="Unassembled WGS sequence"/>
</dbReference>
<name>A0A1F8E9K9_9BACT</name>
<dbReference type="SUPFAM" id="SSF53041">
    <property type="entry name" value="Resolvase-like"/>
    <property type="match status" value="1"/>
</dbReference>
<dbReference type="STRING" id="1802660.A2735_03035"/>
<organism evidence="3 4">
    <name type="scientific">Candidatus Yanofskybacteria bacterium RIFCSPHIGHO2_01_FULL_41_21</name>
    <dbReference type="NCBI Taxonomy" id="1802660"/>
    <lineage>
        <taxon>Bacteria</taxon>
        <taxon>Candidatus Yanofskyibacteriota</taxon>
    </lineage>
</organism>
<sequence>MNNTQQLQEVPVVPIKYCLYARKSSEAEDRQVASIDAQIAELQKVAWENNLNIVEIFTEAQSAKAPGRPVFNQMLEKIKHNEADGIICWKLDRIARNPIDGGAISWMLQKNIIKQIQTFGRVYYPTDNVLMMQVEFGMANQFIIDLSVNVKRGLRAKCASGWRPGMPPLGYHYDPNCKKGEKKIIIDPERAPIIKEMFKKVAYQGCSGRDILEWLNEIGFKTRTNHKMALSRIYSILRDHFYHGRFEYPLGSGIFYDGKHAPIIDKELFEKVQACLVHAPRLRPGTKEFNFVKIFKCGKCGSGVTASEKFKRLKNGGVNKYIYYHCMKFRDRYCHEKYIREDNLIGLLLQLFDNIPVNKIQISEKLNREVDRHRKFVNGILGQEVAEAQTNQVNIRNYAKYLLMEGTREEKREIMSCLDATICIKDSKIYLNAK</sequence>
<gene>
    <name evidence="3" type="ORF">A2735_03035</name>
</gene>
<dbReference type="GO" id="GO:0003677">
    <property type="term" value="F:DNA binding"/>
    <property type="evidence" value="ECO:0007669"/>
    <property type="project" value="InterPro"/>
</dbReference>
<dbReference type="InterPro" id="IPR006119">
    <property type="entry name" value="Resolv_N"/>
</dbReference>
<evidence type="ECO:0000259" key="2">
    <source>
        <dbReference type="PROSITE" id="PS51737"/>
    </source>
</evidence>
<dbReference type="Pfam" id="PF13408">
    <property type="entry name" value="Zn_ribbon_recom"/>
    <property type="match status" value="1"/>
</dbReference>
<reference evidence="3 4" key="1">
    <citation type="journal article" date="2016" name="Nat. Commun.">
        <title>Thousands of microbial genomes shed light on interconnected biogeochemical processes in an aquifer system.</title>
        <authorList>
            <person name="Anantharaman K."/>
            <person name="Brown C.T."/>
            <person name="Hug L.A."/>
            <person name="Sharon I."/>
            <person name="Castelle C.J."/>
            <person name="Probst A.J."/>
            <person name="Thomas B.C."/>
            <person name="Singh A."/>
            <person name="Wilkins M.J."/>
            <person name="Karaoz U."/>
            <person name="Brodie E.L."/>
            <person name="Williams K.H."/>
            <person name="Hubbard S.S."/>
            <person name="Banfield J.F."/>
        </authorList>
    </citation>
    <scope>NUCLEOTIDE SEQUENCE [LARGE SCALE GENOMIC DNA]</scope>
</reference>
<dbReference type="EMBL" id="MGJA01000013">
    <property type="protein sequence ID" value="OGM97317.1"/>
    <property type="molecule type" value="Genomic_DNA"/>
</dbReference>
<evidence type="ECO:0000313" key="3">
    <source>
        <dbReference type="EMBL" id="OGM97317.1"/>
    </source>
</evidence>
<dbReference type="InterPro" id="IPR036162">
    <property type="entry name" value="Resolvase-like_N_sf"/>
</dbReference>
<dbReference type="AlphaFoldDB" id="A0A1F8E9K9"/>
<dbReference type="Gene3D" id="3.90.1750.20">
    <property type="entry name" value="Putative Large Serine Recombinase, Chain B, Domain 2"/>
    <property type="match status" value="1"/>
</dbReference>
<protein>
    <recommendedName>
        <fullName evidence="5">Recombinase domain-containing protein</fullName>
    </recommendedName>
</protein>
<accession>A0A1F8E9K9</accession>
<dbReference type="CDD" id="cd00338">
    <property type="entry name" value="Ser_Recombinase"/>
    <property type="match status" value="1"/>
</dbReference>
<dbReference type="GO" id="GO:0000150">
    <property type="term" value="F:DNA strand exchange activity"/>
    <property type="evidence" value="ECO:0007669"/>
    <property type="project" value="InterPro"/>
</dbReference>
<dbReference type="PROSITE" id="PS51736">
    <property type="entry name" value="RECOMBINASES_3"/>
    <property type="match status" value="1"/>
</dbReference>
<dbReference type="SMART" id="SM00857">
    <property type="entry name" value="Resolvase"/>
    <property type="match status" value="1"/>
</dbReference>